<dbReference type="InterPro" id="IPR056798">
    <property type="entry name" value="ADH_Fe_C"/>
</dbReference>
<dbReference type="RefSeq" id="WP_269333490.1">
    <property type="nucleotide sequence ID" value="NZ_JAMZFT010000003.1"/>
</dbReference>
<proteinExistence type="inferred from homology"/>
<keyword evidence="3" id="KW-0560">Oxidoreductase</keyword>
<evidence type="ECO:0000259" key="5">
    <source>
        <dbReference type="Pfam" id="PF00465"/>
    </source>
</evidence>
<dbReference type="Proteomes" id="UP001055804">
    <property type="component" value="Unassembled WGS sequence"/>
</dbReference>
<dbReference type="Pfam" id="PF00465">
    <property type="entry name" value="Fe-ADH"/>
    <property type="match status" value="1"/>
</dbReference>
<feature type="domain" description="Alcohol dehydrogenase iron-type/glycerol dehydrogenase GldA" evidence="5">
    <location>
        <begin position="19"/>
        <end position="194"/>
    </location>
</feature>
<dbReference type="InterPro" id="IPR001670">
    <property type="entry name" value="ADH_Fe/GldA"/>
</dbReference>
<reference evidence="7" key="1">
    <citation type="submission" date="2022-06" db="EMBL/GenBank/DDBJ databases">
        <title>Isolation and Genomics of Futiania mangrovii gen. nov., sp. nov., a Rare and Metabolically-versatile member in the Class Alphaproteobacteria.</title>
        <authorList>
            <person name="Liu L."/>
            <person name="Huang W.-C."/>
            <person name="Pan J."/>
            <person name="Li J."/>
            <person name="Huang Y."/>
            <person name="Du H."/>
            <person name="Liu Y."/>
            <person name="Li M."/>
        </authorList>
    </citation>
    <scope>NUCLEOTIDE SEQUENCE</scope>
    <source>
        <strain evidence="7">FT118</strain>
    </source>
</reference>
<keyword evidence="4" id="KW-0520">NAD</keyword>
<dbReference type="PANTHER" id="PTHR11496">
    <property type="entry name" value="ALCOHOL DEHYDROGENASE"/>
    <property type="match status" value="1"/>
</dbReference>
<evidence type="ECO:0000256" key="3">
    <source>
        <dbReference type="ARBA" id="ARBA00023002"/>
    </source>
</evidence>
<protein>
    <submittedName>
        <fullName evidence="7">Iron-containing alcohol dehydrogenase</fullName>
    </submittedName>
</protein>
<comment type="cofactor">
    <cofactor evidence="1">
        <name>Fe cation</name>
        <dbReference type="ChEBI" id="CHEBI:24875"/>
    </cofactor>
</comment>
<dbReference type="Gene3D" id="3.40.50.1970">
    <property type="match status" value="1"/>
</dbReference>
<sequence length="395" mass="40911">MAGNGEVRAGHYTYLPQDRVIFGRPAAEAVAEEAERLGARRVMIAASRSLAENAAVVRETAAALGARHAGTFTGCREHTPRETVIDAANAVREAGADLIVSMGGGTVIDTVKVLQLVLAADIRDAGGMDAVRLAVKDGKAVLPDLASPVRQIAVPTTLSGAEFSNLGAATDTARGAKEPFMGRDVNPRTVILDPEATLATPEWLWLSTGIRAVDHAVETICGIDANAYCDGLSLHALRLLAAGLRRTKEAPEDMEARLACQQAAWMAASSIMRVQYGASHGIGHALGGVTGMAHGITSCVMLPHVMRHNLPVTGPQQALIAEAMGAPGGGGAAADTVGALIADLGLPTTLRAAGVERAQLPKVAEIALSNLWVRTNPRPFGDAGEILALLEAAYG</sequence>
<evidence type="ECO:0000256" key="1">
    <source>
        <dbReference type="ARBA" id="ARBA00001962"/>
    </source>
</evidence>
<comment type="caution">
    <text evidence="7">The sequence shown here is derived from an EMBL/GenBank/DDBJ whole genome shotgun (WGS) entry which is preliminary data.</text>
</comment>
<organism evidence="7 8">
    <name type="scientific">Futiania mangrovi</name>
    <dbReference type="NCBI Taxonomy" id="2959716"/>
    <lineage>
        <taxon>Bacteria</taxon>
        <taxon>Pseudomonadati</taxon>
        <taxon>Pseudomonadota</taxon>
        <taxon>Alphaproteobacteria</taxon>
        <taxon>Futianiales</taxon>
        <taxon>Futianiaceae</taxon>
        <taxon>Futiania</taxon>
    </lineage>
</organism>
<dbReference type="GO" id="GO:0046872">
    <property type="term" value="F:metal ion binding"/>
    <property type="evidence" value="ECO:0007669"/>
    <property type="project" value="InterPro"/>
</dbReference>
<dbReference type="AlphaFoldDB" id="A0A9J6PDP1"/>
<dbReference type="EMBL" id="JAMZFT010000003">
    <property type="protein sequence ID" value="MCP1337525.1"/>
    <property type="molecule type" value="Genomic_DNA"/>
</dbReference>
<name>A0A9J6PDP1_9PROT</name>
<dbReference type="InterPro" id="IPR018211">
    <property type="entry name" value="ADH_Fe_CS"/>
</dbReference>
<dbReference type="PROSITE" id="PS00060">
    <property type="entry name" value="ADH_IRON_2"/>
    <property type="match status" value="1"/>
</dbReference>
<evidence type="ECO:0000313" key="8">
    <source>
        <dbReference type="Proteomes" id="UP001055804"/>
    </source>
</evidence>
<dbReference type="SUPFAM" id="SSF56796">
    <property type="entry name" value="Dehydroquinate synthase-like"/>
    <property type="match status" value="1"/>
</dbReference>
<comment type="similarity">
    <text evidence="2">Belongs to the iron-containing alcohol dehydrogenase family.</text>
</comment>
<evidence type="ECO:0000256" key="2">
    <source>
        <dbReference type="ARBA" id="ARBA00007358"/>
    </source>
</evidence>
<accession>A0A9J6PDP1</accession>
<dbReference type="InterPro" id="IPR039697">
    <property type="entry name" value="Alcohol_dehydrogenase_Fe"/>
</dbReference>
<evidence type="ECO:0000259" key="6">
    <source>
        <dbReference type="Pfam" id="PF25137"/>
    </source>
</evidence>
<gene>
    <name evidence="7" type="ORF">NJQ99_13965</name>
</gene>
<dbReference type="GO" id="GO:0004022">
    <property type="term" value="F:alcohol dehydrogenase (NAD+) activity"/>
    <property type="evidence" value="ECO:0007669"/>
    <property type="project" value="TreeGrafter"/>
</dbReference>
<evidence type="ECO:0000313" key="7">
    <source>
        <dbReference type="EMBL" id="MCP1337525.1"/>
    </source>
</evidence>
<dbReference type="Pfam" id="PF25137">
    <property type="entry name" value="ADH_Fe_C"/>
    <property type="match status" value="1"/>
</dbReference>
<evidence type="ECO:0000256" key="4">
    <source>
        <dbReference type="ARBA" id="ARBA00023027"/>
    </source>
</evidence>
<feature type="domain" description="Fe-containing alcohol dehydrogenase-like C-terminal" evidence="6">
    <location>
        <begin position="207"/>
        <end position="394"/>
    </location>
</feature>
<dbReference type="CDD" id="cd08192">
    <property type="entry name" value="MAR-like"/>
    <property type="match status" value="1"/>
</dbReference>
<dbReference type="Gene3D" id="1.20.1090.10">
    <property type="entry name" value="Dehydroquinate synthase-like - alpha domain"/>
    <property type="match status" value="1"/>
</dbReference>
<keyword evidence="8" id="KW-1185">Reference proteome</keyword>
<dbReference type="PANTHER" id="PTHR11496:SF102">
    <property type="entry name" value="ALCOHOL DEHYDROGENASE 4"/>
    <property type="match status" value="1"/>
</dbReference>